<dbReference type="InterPro" id="IPR030386">
    <property type="entry name" value="G_GB1_RHD3_dom"/>
</dbReference>
<evidence type="ECO:0000313" key="8">
    <source>
        <dbReference type="Proteomes" id="UP000693970"/>
    </source>
</evidence>
<dbReference type="InterPro" id="IPR015894">
    <property type="entry name" value="Guanylate-bd_N"/>
</dbReference>
<dbReference type="GO" id="GO:0005525">
    <property type="term" value="F:GTP binding"/>
    <property type="evidence" value="ECO:0007669"/>
    <property type="project" value="UniProtKB-KW"/>
</dbReference>
<evidence type="ECO:0000256" key="2">
    <source>
        <dbReference type="ARBA" id="ARBA00023134"/>
    </source>
</evidence>
<dbReference type="Pfam" id="PF02263">
    <property type="entry name" value="GBP"/>
    <property type="match status" value="1"/>
</dbReference>
<dbReference type="OrthoDB" id="7788754at2759"/>
<organism evidence="7 8">
    <name type="scientific">Nitzschia inconspicua</name>
    <dbReference type="NCBI Taxonomy" id="303405"/>
    <lineage>
        <taxon>Eukaryota</taxon>
        <taxon>Sar</taxon>
        <taxon>Stramenopiles</taxon>
        <taxon>Ochrophyta</taxon>
        <taxon>Bacillariophyta</taxon>
        <taxon>Bacillariophyceae</taxon>
        <taxon>Bacillariophycidae</taxon>
        <taxon>Bacillariales</taxon>
        <taxon>Bacillariaceae</taxon>
        <taxon>Nitzschia</taxon>
    </lineage>
</organism>
<sequence>MTVTEKDDVVLVEHRDISSKDEDDITSDNNVDTALSSSVADNNVMPEPFQIVSIGSADDKFAFTFHEDKLNLIMQKIPPGWKVAVVSVVGAFRTGKSFLLSWFLTYLHHLTTSNNEKEEAELVDEDNDGVTKQKWFETIDSIGNKGFHWRGGKERNTTGIWMWSQPHFVRNDKGETMAVLLVDSQGMFDNETTMALTTSIFGLSTLLSSYQIYNVDKRIQEDNLQQLALFSEYARLAVQADSTEQEVVLDEKPFQTMEFLVRDWQHFEEEEDYDQMEKEMADYLDQVISEREAKDLQETREQIMACFQTISCFGLSHPGLDVPKKNFQGEVAKIDDIFLNLLDRYCRRVFSVENLKPKIIHGREVTAVELGAYIKAYAEMFANGASFPEASTMLEATSAANNTNAVNMAIAQYKDTMSRIAGPKCNNYIRPKELQDDHRQLMTKSLAVFDSVATFGSKRAIEGCRQTVIDQLNDEFEVYASLNAGRNPLAGFETYAIPLSVAAAAYILRAVADFSCSPYSQMCRNTSELLSHIYAVVVCFLVIVGFTKAKQVKELYDRIVGAFKLVVNDGGKQKKD</sequence>
<evidence type="ECO:0000256" key="1">
    <source>
        <dbReference type="ARBA" id="ARBA00022741"/>
    </source>
</evidence>
<evidence type="ECO:0000259" key="6">
    <source>
        <dbReference type="PROSITE" id="PS51715"/>
    </source>
</evidence>
<keyword evidence="1" id="KW-0547">Nucleotide-binding</keyword>
<feature type="transmembrane region" description="Helical" evidence="5">
    <location>
        <begin position="529"/>
        <end position="549"/>
    </location>
</feature>
<dbReference type="AlphaFoldDB" id="A0A9K3L7U3"/>
<name>A0A9K3L7U3_9STRA</name>
<dbReference type="GO" id="GO:0003924">
    <property type="term" value="F:GTPase activity"/>
    <property type="evidence" value="ECO:0007669"/>
    <property type="project" value="InterPro"/>
</dbReference>
<reference evidence="7" key="1">
    <citation type="journal article" date="2021" name="Sci. Rep.">
        <title>Diploid genomic architecture of Nitzschia inconspicua, an elite biomass production diatom.</title>
        <authorList>
            <person name="Oliver A."/>
            <person name="Podell S."/>
            <person name="Pinowska A."/>
            <person name="Traller J.C."/>
            <person name="Smith S.R."/>
            <person name="McClure R."/>
            <person name="Beliaev A."/>
            <person name="Bohutskyi P."/>
            <person name="Hill E.A."/>
            <person name="Rabines A."/>
            <person name="Zheng H."/>
            <person name="Allen L.Z."/>
            <person name="Kuo A."/>
            <person name="Grigoriev I.V."/>
            <person name="Allen A.E."/>
            <person name="Hazlebeck D."/>
            <person name="Allen E.E."/>
        </authorList>
    </citation>
    <scope>NUCLEOTIDE SEQUENCE</scope>
    <source>
        <strain evidence="7">Hildebrandi</strain>
    </source>
</reference>
<dbReference type="PROSITE" id="PS51715">
    <property type="entry name" value="G_GB1_RHD3"/>
    <property type="match status" value="1"/>
</dbReference>
<gene>
    <name evidence="7" type="ORF">IV203_002157</name>
</gene>
<evidence type="ECO:0000256" key="4">
    <source>
        <dbReference type="SAM" id="Coils"/>
    </source>
</evidence>
<keyword evidence="5" id="KW-0812">Transmembrane</keyword>
<proteinExistence type="inferred from homology"/>
<dbReference type="CDD" id="cd01851">
    <property type="entry name" value="GBP"/>
    <property type="match status" value="1"/>
</dbReference>
<comment type="similarity">
    <text evidence="3">Belongs to the TRAFAC class dynamin-like GTPase superfamily. GB1/RHD3 GTPase family.</text>
</comment>
<evidence type="ECO:0000256" key="5">
    <source>
        <dbReference type="SAM" id="Phobius"/>
    </source>
</evidence>
<dbReference type="Proteomes" id="UP000693970">
    <property type="component" value="Unassembled WGS sequence"/>
</dbReference>
<feature type="coiled-coil region" evidence="4">
    <location>
        <begin position="266"/>
        <end position="293"/>
    </location>
</feature>
<feature type="domain" description="GB1/RHD3-type G" evidence="6">
    <location>
        <begin position="80"/>
        <end position="354"/>
    </location>
</feature>
<keyword evidence="5" id="KW-1133">Transmembrane helix</keyword>
<keyword evidence="2" id="KW-0342">GTP-binding</keyword>
<protein>
    <submittedName>
        <fullName evidence="7">Guanylate-binding protein</fullName>
    </submittedName>
</protein>
<keyword evidence="8" id="KW-1185">Reference proteome</keyword>
<accession>A0A9K3L7U3</accession>
<keyword evidence="4" id="KW-0175">Coiled coil</keyword>
<evidence type="ECO:0000256" key="3">
    <source>
        <dbReference type="PROSITE-ProRule" id="PRU01052"/>
    </source>
</evidence>
<comment type="caution">
    <text evidence="7">The sequence shown here is derived from an EMBL/GenBank/DDBJ whole genome shotgun (WGS) entry which is preliminary data.</text>
</comment>
<dbReference type="PANTHER" id="PTHR10751">
    <property type="entry name" value="GUANYLATE BINDING PROTEIN"/>
    <property type="match status" value="1"/>
</dbReference>
<dbReference type="EMBL" id="JAGRRH010000015">
    <property type="protein sequence ID" value="KAG7357469.1"/>
    <property type="molecule type" value="Genomic_DNA"/>
</dbReference>
<reference evidence="7" key="2">
    <citation type="submission" date="2021-04" db="EMBL/GenBank/DDBJ databases">
        <authorList>
            <person name="Podell S."/>
        </authorList>
    </citation>
    <scope>NUCLEOTIDE SEQUENCE</scope>
    <source>
        <strain evidence="7">Hildebrandi</strain>
    </source>
</reference>
<keyword evidence="5" id="KW-0472">Membrane</keyword>
<evidence type="ECO:0000313" key="7">
    <source>
        <dbReference type="EMBL" id="KAG7357469.1"/>
    </source>
</evidence>